<dbReference type="InterPro" id="IPR001611">
    <property type="entry name" value="Leu-rich_rpt"/>
</dbReference>
<evidence type="ECO:0008006" key="8">
    <source>
        <dbReference type="Google" id="ProtNLM"/>
    </source>
</evidence>
<dbReference type="STRING" id="947166.A0A1D1VZ20"/>
<reference evidence="6 7" key="1">
    <citation type="journal article" date="2016" name="Nat. Commun.">
        <title>Extremotolerant tardigrade genome and improved radiotolerance of human cultured cells by tardigrade-unique protein.</title>
        <authorList>
            <person name="Hashimoto T."/>
            <person name="Horikawa D.D."/>
            <person name="Saito Y."/>
            <person name="Kuwahara H."/>
            <person name="Kozuka-Hata H."/>
            <person name="Shin-I T."/>
            <person name="Minakuchi Y."/>
            <person name="Ohishi K."/>
            <person name="Motoyama A."/>
            <person name="Aizu T."/>
            <person name="Enomoto A."/>
            <person name="Kondo K."/>
            <person name="Tanaka S."/>
            <person name="Hara Y."/>
            <person name="Koshikawa S."/>
            <person name="Sagara H."/>
            <person name="Miura T."/>
            <person name="Yokobori S."/>
            <person name="Miyagawa K."/>
            <person name="Suzuki Y."/>
            <person name="Kubo T."/>
            <person name="Oyama M."/>
            <person name="Kohara Y."/>
            <person name="Fujiyama A."/>
            <person name="Arakawa K."/>
            <person name="Katayama T."/>
            <person name="Toyoda A."/>
            <person name="Kunieda T."/>
        </authorList>
    </citation>
    <scope>NUCLEOTIDE SEQUENCE [LARGE SCALE GENOMIC DNA]</scope>
    <source>
        <strain evidence="6 7">YOKOZUNA-1</strain>
    </source>
</reference>
<dbReference type="Pfam" id="PF13855">
    <property type="entry name" value="LRR_8"/>
    <property type="match status" value="3"/>
</dbReference>
<dbReference type="OrthoDB" id="8731593at2759"/>
<keyword evidence="5" id="KW-0732">Signal</keyword>
<evidence type="ECO:0000256" key="3">
    <source>
        <dbReference type="SAM" id="MobiDB-lite"/>
    </source>
</evidence>
<dbReference type="InterPro" id="IPR032675">
    <property type="entry name" value="LRR_dom_sf"/>
</dbReference>
<keyword evidence="4" id="KW-1133">Transmembrane helix</keyword>
<evidence type="ECO:0000313" key="6">
    <source>
        <dbReference type="EMBL" id="GAV06642.1"/>
    </source>
</evidence>
<keyword evidence="4" id="KW-0812">Transmembrane</keyword>
<proteinExistence type="predicted"/>
<evidence type="ECO:0000313" key="7">
    <source>
        <dbReference type="Proteomes" id="UP000186922"/>
    </source>
</evidence>
<dbReference type="Proteomes" id="UP000186922">
    <property type="component" value="Unassembled WGS sequence"/>
</dbReference>
<feature type="compositionally biased region" description="Basic and acidic residues" evidence="3">
    <location>
        <begin position="1423"/>
        <end position="1434"/>
    </location>
</feature>
<evidence type="ECO:0000256" key="2">
    <source>
        <dbReference type="ARBA" id="ARBA00022737"/>
    </source>
</evidence>
<comment type="caution">
    <text evidence="6">The sequence shown here is derived from an EMBL/GenBank/DDBJ whole genome shotgun (WGS) entry which is preliminary data.</text>
</comment>
<dbReference type="SMART" id="SM00364">
    <property type="entry name" value="LRR_BAC"/>
    <property type="match status" value="15"/>
</dbReference>
<feature type="chain" id="PRO_5008899012" description="LRRCT domain-containing protein" evidence="5">
    <location>
        <begin position="23"/>
        <end position="1475"/>
    </location>
</feature>
<dbReference type="PANTHER" id="PTHR45712:SF22">
    <property type="entry name" value="INSULIN-LIKE GROWTH FACTOR-BINDING PROTEIN COMPLEX ACID LABILE SUBUNIT"/>
    <property type="match status" value="1"/>
</dbReference>
<feature type="region of interest" description="Disordered" evidence="3">
    <location>
        <begin position="1416"/>
        <end position="1440"/>
    </location>
</feature>
<feature type="signal peptide" evidence="5">
    <location>
        <begin position="1"/>
        <end position="22"/>
    </location>
</feature>
<dbReference type="CDD" id="cd12087">
    <property type="entry name" value="TM_EGFR-like"/>
    <property type="match status" value="1"/>
</dbReference>
<name>A0A1D1VZ20_RAMVA</name>
<dbReference type="Pfam" id="PF00560">
    <property type="entry name" value="LRR_1"/>
    <property type="match status" value="1"/>
</dbReference>
<dbReference type="PANTHER" id="PTHR45712">
    <property type="entry name" value="AGAP008170-PA"/>
    <property type="match status" value="1"/>
</dbReference>
<dbReference type="PROSITE" id="PS51450">
    <property type="entry name" value="LRR"/>
    <property type="match status" value="10"/>
</dbReference>
<dbReference type="SMART" id="SM00369">
    <property type="entry name" value="LRR_TYP"/>
    <property type="match status" value="22"/>
</dbReference>
<keyword evidence="1" id="KW-0433">Leucine-rich repeat</keyword>
<evidence type="ECO:0000256" key="5">
    <source>
        <dbReference type="SAM" id="SignalP"/>
    </source>
</evidence>
<feature type="transmembrane region" description="Helical" evidence="4">
    <location>
        <begin position="1290"/>
        <end position="1313"/>
    </location>
</feature>
<dbReference type="InterPro" id="IPR003591">
    <property type="entry name" value="Leu-rich_rpt_typical-subtyp"/>
</dbReference>
<evidence type="ECO:0000256" key="4">
    <source>
        <dbReference type="SAM" id="Phobius"/>
    </source>
</evidence>
<gene>
    <name evidence="6" type="primary">RvY_16598-1</name>
    <name evidence="6" type="synonym">RvY_16598.1</name>
    <name evidence="6" type="ORF">RvY_16598</name>
</gene>
<dbReference type="SMART" id="SM00365">
    <property type="entry name" value="LRR_SD22"/>
    <property type="match status" value="10"/>
</dbReference>
<protein>
    <recommendedName>
        <fullName evidence="8">LRRCT domain-containing protein</fullName>
    </recommendedName>
</protein>
<dbReference type="Gene3D" id="3.80.10.10">
    <property type="entry name" value="Ribonuclease Inhibitor"/>
    <property type="match status" value="7"/>
</dbReference>
<dbReference type="InterPro" id="IPR050333">
    <property type="entry name" value="SLRP"/>
</dbReference>
<organism evidence="6 7">
    <name type="scientific">Ramazzottius varieornatus</name>
    <name type="common">Water bear</name>
    <name type="synonym">Tardigrade</name>
    <dbReference type="NCBI Taxonomy" id="947166"/>
    <lineage>
        <taxon>Eukaryota</taxon>
        <taxon>Metazoa</taxon>
        <taxon>Ecdysozoa</taxon>
        <taxon>Tardigrada</taxon>
        <taxon>Eutardigrada</taxon>
        <taxon>Parachela</taxon>
        <taxon>Hypsibioidea</taxon>
        <taxon>Ramazzottiidae</taxon>
        <taxon>Ramazzottius</taxon>
    </lineage>
</organism>
<keyword evidence="7" id="KW-1185">Reference proteome</keyword>
<dbReference type="EMBL" id="BDGG01000014">
    <property type="protein sequence ID" value="GAV06642.1"/>
    <property type="molecule type" value="Genomic_DNA"/>
</dbReference>
<accession>A0A1D1VZ20</accession>
<keyword evidence="2" id="KW-0677">Repeat</keyword>
<sequence>MASPLWRLGLISLFLLVNPTSTNNFHLPSSQSSIADHFIQSSSSSSPADCKDFRFEEPCACFSQSNSETTQYILNCDQVAFRFFPPFPTNVSFLLASFQRVGYQGLPTELFSNRNSTLRALDLSQNFLLSITTNSLAGLENTLEYLNLAHNSLGRNFQPVLDIPELLRLRVLRSLDLSSNGIKLFSPPFISGLSETLEELYLAKNDLIDVEFLKNAKNLRQLKFLDVSENRLFRLESFSFSALPALQYVDLTDNFLTMVLPNAFNGSALKQIGLSQNRLANVDSSIVAGLEKTLAELDLSFNALKKFPDIGSLDLLEKLNLSSNMLENPRGISTLPDSTLHLDLSSNLFTSSIVPFLSQLPSLKTLHLSRNFIGDAWVDSTFAIPTLEHLVLGSTNMTAFPAGILSAAMPRLRSLDVSYNLINTLPTEIFANASLLIESLTMSHCNIQAIDPEIWNDVPNLRFLDLSYNLLPDVPNLPKSLYELNLKHNRISSLLDLRNGLPNLVNLTMAENSLPSIDWTLLPMQTLRNLDLSKNNLTEFPGFQAVQYTEQKDFAGVVRMMPSIDGAANSWKDLASTVEVLDLSRNQIGNVKEPLSNFPNLTVLDLSRNQIQTIPATFLQDFVQLKAVNLSGNHLSGLAEGTFVNLPQLADIDFSFNNLADLPAQFFIGADSQMTIRLNGNRFTTTASLNFTSLPSLTTLSLSQNQIVNLTGPAFSGSSIQHLDLSENLIVGVDNATFRMMSSLRTLNLQSNRIGQLPPSAFWGTLQLQDLDLSYNVIESFPEDLFRGVRRLTLNVAHNNLKTLPDHIFSKPRVDRLIDINLSSNSFNGYPEKALGEQEYNLIALDISHNNISTIPSGYLISVKRLDVSSNPLSDSSIRTLLSDPKATFKLNLANTGLTVVPPILLQFLTSLNISNNNLTFLSNMSSWEHVTLLENLDVSGNILTDLKDGQISLLFPKLSFLKSLNLSANPVKSIRAHELSGLVNVDTLDISSLPNLETFDISNLLELPRLRNLRATNYPRLSNFPVGDISPQLPLFRNVHLELHSPFITNQLHGIITPSLRTLFLSGPTVTRISKDAFNGFLPPAHFALSLNNMSISSVPSEVLRRFPRDTQLKLRVSGTELTERDMVTLVTQLTTENPMVVLSNNRLTCTCQSALFFRTVDGHIQCDLPAGLKDIPVSRLNSSVLNCDQSDNSSTLQNSFEVVAPNEVNRSINPEQLNDTNTSVIPTLGVPVVPLQLQPETLPLPGIPTNKWPFNWYATKPSSEPEVIFEITTSKPSTAASNYMLEGAVAGIVVGLVVLTALIIGGIVFWFRREKRRQLRQFAAQNEGHISKEKPYAMIPNPDICPHPSWYPPPQPVFVIPVPVTSTENGGLNQEYLNSVREMYYNRDYLKNGQKFLEYPAEKKGHEAQERLPVDFGNESDYPRESVDLTDHTDEETDDYSVLESCDMTFTYESVFDTGQSVPSIDDSLYEHR</sequence>
<evidence type="ECO:0000256" key="1">
    <source>
        <dbReference type="ARBA" id="ARBA00022614"/>
    </source>
</evidence>
<dbReference type="SUPFAM" id="SSF52058">
    <property type="entry name" value="L domain-like"/>
    <property type="match status" value="4"/>
</dbReference>
<keyword evidence="4" id="KW-0472">Membrane</keyword>